<dbReference type="InterPro" id="IPR039266">
    <property type="entry name" value="EN-1/SPM"/>
</dbReference>
<proteinExistence type="predicted"/>
<sequence length="194" mass="21492">MERRHGEGFDWRHAPIDAQAVYDSGGGKTHGRYSMFNGMIDSRQVQRGSSSQSSGGSSSRQRRTTSDMEMESLRQEIQKRDAFLKAQEEYQRQQQAHQEYVNAQQMAAIQSMFQQQGLTFVMPEVRPPPVPPQWGMFAQMPFSPTVQGSGVQASNPYQTPPPGSGQHGSEHDFVNKLFASGGSGHNSNEPGDVS</sequence>
<dbReference type="Proteomes" id="UP001341281">
    <property type="component" value="Chromosome 07"/>
</dbReference>
<protein>
    <submittedName>
        <fullName evidence="2">Uncharacterized protein</fullName>
    </submittedName>
</protein>
<accession>A0AAQ3X404</accession>
<dbReference type="EMBL" id="CP144751">
    <property type="protein sequence ID" value="WVZ84051.1"/>
    <property type="molecule type" value="Genomic_DNA"/>
</dbReference>
<keyword evidence="3" id="KW-1185">Reference proteome</keyword>
<dbReference type="PANTHER" id="PTHR33157">
    <property type="entry name" value="AUTONOMOUS TRANSPOSABLE ELEMENT EN-1 MOSAIC PROTEIN-RELATED"/>
    <property type="match status" value="1"/>
</dbReference>
<gene>
    <name evidence="2" type="ORF">U9M48_031127</name>
</gene>
<feature type="compositionally biased region" description="Polar residues" evidence="1">
    <location>
        <begin position="185"/>
        <end position="194"/>
    </location>
</feature>
<feature type="compositionally biased region" description="Polar residues" evidence="1">
    <location>
        <begin position="143"/>
        <end position="157"/>
    </location>
</feature>
<feature type="compositionally biased region" description="Low complexity" evidence="1">
    <location>
        <begin position="42"/>
        <end position="59"/>
    </location>
</feature>
<evidence type="ECO:0000313" key="3">
    <source>
        <dbReference type="Proteomes" id="UP001341281"/>
    </source>
</evidence>
<feature type="region of interest" description="Disordered" evidence="1">
    <location>
        <begin position="143"/>
        <end position="194"/>
    </location>
</feature>
<reference evidence="2 3" key="1">
    <citation type="submission" date="2024-02" db="EMBL/GenBank/DDBJ databases">
        <title>High-quality chromosome-scale genome assembly of Pensacola bahiagrass (Paspalum notatum Flugge var. saurae).</title>
        <authorList>
            <person name="Vega J.M."/>
            <person name="Podio M."/>
            <person name="Orjuela J."/>
            <person name="Siena L.A."/>
            <person name="Pessino S.C."/>
            <person name="Combes M.C."/>
            <person name="Mariac C."/>
            <person name="Albertini E."/>
            <person name="Pupilli F."/>
            <person name="Ortiz J.P.A."/>
            <person name="Leblanc O."/>
        </authorList>
    </citation>
    <scope>NUCLEOTIDE SEQUENCE [LARGE SCALE GENOMIC DNA]</scope>
    <source>
        <strain evidence="2">R1</strain>
        <tissue evidence="2">Leaf</tissue>
    </source>
</reference>
<evidence type="ECO:0000256" key="1">
    <source>
        <dbReference type="SAM" id="MobiDB-lite"/>
    </source>
</evidence>
<dbReference type="PANTHER" id="PTHR33157:SF14">
    <property type="entry name" value="AUTONOMOUS TRANSPOSABLE ELEMENT EN-1 MOSAIC PROTEIN"/>
    <property type="match status" value="1"/>
</dbReference>
<dbReference type="AlphaFoldDB" id="A0AAQ3X404"/>
<evidence type="ECO:0000313" key="2">
    <source>
        <dbReference type="EMBL" id="WVZ84051.1"/>
    </source>
</evidence>
<organism evidence="2 3">
    <name type="scientific">Paspalum notatum var. saurae</name>
    <dbReference type="NCBI Taxonomy" id="547442"/>
    <lineage>
        <taxon>Eukaryota</taxon>
        <taxon>Viridiplantae</taxon>
        <taxon>Streptophyta</taxon>
        <taxon>Embryophyta</taxon>
        <taxon>Tracheophyta</taxon>
        <taxon>Spermatophyta</taxon>
        <taxon>Magnoliopsida</taxon>
        <taxon>Liliopsida</taxon>
        <taxon>Poales</taxon>
        <taxon>Poaceae</taxon>
        <taxon>PACMAD clade</taxon>
        <taxon>Panicoideae</taxon>
        <taxon>Andropogonodae</taxon>
        <taxon>Paspaleae</taxon>
        <taxon>Paspalinae</taxon>
        <taxon>Paspalum</taxon>
    </lineage>
</organism>
<name>A0AAQ3X404_PASNO</name>
<dbReference type="GO" id="GO:0032196">
    <property type="term" value="P:transposition"/>
    <property type="evidence" value="ECO:0007669"/>
    <property type="project" value="InterPro"/>
</dbReference>
<feature type="region of interest" description="Disordered" evidence="1">
    <location>
        <begin position="38"/>
        <end position="75"/>
    </location>
</feature>